<dbReference type="EMBL" id="ML119645">
    <property type="protein sequence ID" value="RPA88021.1"/>
    <property type="molecule type" value="Genomic_DNA"/>
</dbReference>
<dbReference type="PANTHER" id="PTHR13622:SF8">
    <property type="entry name" value="THIAMIN PYROPHOSPHOKINASE 1"/>
    <property type="match status" value="1"/>
</dbReference>
<dbReference type="Proteomes" id="UP000275078">
    <property type="component" value="Unassembled WGS sequence"/>
</dbReference>
<dbReference type="GO" id="GO:0044715">
    <property type="term" value="F:8-oxo-dGDP phosphatase activity"/>
    <property type="evidence" value="ECO:0007669"/>
    <property type="project" value="UniProtKB-ARBA"/>
</dbReference>
<dbReference type="SUPFAM" id="SSF55811">
    <property type="entry name" value="Nudix"/>
    <property type="match status" value="1"/>
</dbReference>
<accession>A0A3N4IUT0</accession>
<dbReference type="AlphaFoldDB" id="A0A3N4IUT0"/>
<dbReference type="STRING" id="1160509.A0A3N4IUT0"/>
<dbReference type="OrthoDB" id="10261522at2759"/>
<proteinExistence type="predicted"/>
<dbReference type="InterPro" id="IPR000086">
    <property type="entry name" value="NUDIX_hydrolase_dom"/>
</dbReference>
<organism evidence="2 3">
    <name type="scientific">Ascobolus immersus RN42</name>
    <dbReference type="NCBI Taxonomy" id="1160509"/>
    <lineage>
        <taxon>Eukaryota</taxon>
        <taxon>Fungi</taxon>
        <taxon>Dikarya</taxon>
        <taxon>Ascomycota</taxon>
        <taxon>Pezizomycotina</taxon>
        <taxon>Pezizomycetes</taxon>
        <taxon>Pezizales</taxon>
        <taxon>Ascobolaceae</taxon>
        <taxon>Ascobolus</taxon>
    </lineage>
</organism>
<dbReference type="PANTHER" id="PTHR13622">
    <property type="entry name" value="THIAMIN PYROPHOSPHOKINASE"/>
    <property type="match status" value="1"/>
</dbReference>
<dbReference type="Pfam" id="PF00293">
    <property type="entry name" value="NUDIX"/>
    <property type="match status" value="1"/>
</dbReference>
<feature type="domain" description="Nudix hydrolase" evidence="1">
    <location>
        <begin position="145"/>
        <end position="290"/>
    </location>
</feature>
<dbReference type="Gene3D" id="3.90.79.10">
    <property type="entry name" value="Nucleoside Triphosphate Pyrophosphohydrolase"/>
    <property type="match status" value="1"/>
</dbReference>
<dbReference type="PROSITE" id="PS51462">
    <property type="entry name" value="NUDIX"/>
    <property type="match status" value="1"/>
</dbReference>
<dbReference type="InterPro" id="IPR015797">
    <property type="entry name" value="NUDIX_hydrolase-like_dom_sf"/>
</dbReference>
<reference evidence="2 3" key="1">
    <citation type="journal article" date="2018" name="Nat. Ecol. Evol.">
        <title>Pezizomycetes genomes reveal the molecular basis of ectomycorrhizal truffle lifestyle.</title>
        <authorList>
            <person name="Murat C."/>
            <person name="Payen T."/>
            <person name="Noel B."/>
            <person name="Kuo A."/>
            <person name="Morin E."/>
            <person name="Chen J."/>
            <person name="Kohler A."/>
            <person name="Krizsan K."/>
            <person name="Balestrini R."/>
            <person name="Da Silva C."/>
            <person name="Montanini B."/>
            <person name="Hainaut M."/>
            <person name="Levati E."/>
            <person name="Barry K.W."/>
            <person name="Belfiori B."/>
            <person name="Cichocki N."/>
            <person name="Clum A."/>
            <person name="Dockter R.B."/>
            <person name="Fauchery L."/>
            <person name="Guy J."/>
            <person name="Iotti M."/>
            <person name="Le Tacon F."/>
            <person name="Lindquist E.A."/>
            <person name="Lipzen A."/>
            <person name="Malagnac F."/>
            <person name="Mello A."/>
            <person name="Molinier V."/>
            <person name="Miyauchi S."/>
            <person name="Poulain J."/>
            <person name="Riccioni C."/>
            <person name="Rubini A."/>
            <person name="Sitrit Y."/>
            <person name="Splivallo R."/>
            <person name="Traeger S."/>
            <person name="Wang M."/>
            <person name="Zifcakova L."/>
            <person name="Wipf D."/>
            <person name="Zambonelli A."/>
            <person name="Paolocci F."/>
            <person name="Nowrousian M."/>
            <person name="Ottonello S."/>
            <person name="Baldrian P."/>
            <person name="Spatafora J.W."/>
            <person name="Henrissat B."/>
            <person name="Nagy L.G."/>
            <person name="Aury J.M."/>
            <person name="Wincker P."/>
            <person name="Grigoriev I.V."/>
            <person name="Bonfante P."/>
            <person name="Martin F.M."/>
        </authorList>
    </citation>
    <scope>NUCLEOTIDE SEQUENCE [LARGE SCALE GENOMIC DNA]</scope>
    <source>
        <strain evidence="2 3">RN42</strain>
    </source>
</reference>
<dbReference type="CDD" id="cd03676">
    <property type="entry name" value="NUDIX_Tnr3_like"/>
    <property type="match status" value="1"/>
</dbReference>
<evidence type="ECO:0000259" key="1">
    <source>
        <dbReference type="PROSITE" id="PS51462"/>
    </source>
</evidence>
<sequence length="324" mass="36245">MSTTTSPPKKRLSNLDIVALCDGFPNSATHPSLYSERTSKLGYLVHGSHRLGYLLPSVCDALRNAAVSGPYWEINGKLFSIKGETEAERTANLKYTVDKWREIGLFKVLKGWRNELYPAYIPGRKGGEKVFDVERAACALFGLISYGVHLTAYVEDEQGLRIWVPRRSKTKSTYGGMLDNTVAGGISSGMGVMETVVKESMEEASIPEEVARQAKPVGCVSYFYVRSEKAGGEAGLFQPEVEYIYDLKLDASVIPQPLDGEVEEFYLWDVEKVKEELALGNFKPNCGVVLIDFFIRHGIITPDDEPNYIEICSRLHRRLEFPTR</sequence>
<dbReference type="FunFam" id="3.90.79.10:FF:000019">
    <property type="entry name" value="Thiamin pyrophosphokinase, putative"/>
    <property type="match status" value="1"/>
</dbReference>
<evidence type="ECO:0000313" key="2">
    <source>
        <dbReference type="EMBL" id="RPA88021.1"/>
    </source>
</evidence>
<dbReference type="InterPro" id="IPR031804">
    <property type="entry name" value="DUF4743"/>
</dbReference>
<name>A0A3N4IUT0_ASCIM</name>
<protein>
    <recommendedName>
        <fullName evidence="1">Nudix hydrolase domain-containing protein</fullName>
    </recommendedName>
</protein>
<dbReference type="Pfam" id="PF15916">
    <property type="entry name" value="DUF4743"/>
    <property type="match status" value="1"/>
</dbReference>
<evidence type="ECO:0000313" key="3">
    <source>
        <dbReference type="Proteomes" id="UP000275078"/>
    </source>
</evidence>
<keyword evidence="3" id="KW-1185">Reference proteome</keyword>
<gene>
    <name evidence="2" type="ORF">BJ508DRAFT_409936</name>
</gene>